<evidence type="ECO:0000256" key="7">
    <source>
        <dbReference type="ARBA" id="ARBA00023004"/>
    </source>
</evidence>
<feature type="transmembrane region" description="Helical" evidence="11">
    <location>
        <begin position="411"/>
        <end position="429"/>
    </location>
</feature>
<feature type="transmembrane region" description="Helical" evidence="11">
    <location>
        <begin position="127"/>
        <end position="146"/>
    </location>
</feature>
<dbReference type="PROSITE" id="PS50850">
    <property type="entry name" value="MFS"/>
    <property type="match status" value="1"/>
</dbReference>
<evidence type="ECO:0000259" key="12">
    <source>
        <dbReference type="PROSITE" id="PS50850"/>
    </source>
</evidence>
<dbReference type="Gene3D" id="1.20.1250.20">
    <property type="entry name" value="MFS general substrate transporter like domains"/>
    <property type="match status" value="2"/>
</dbReference>
<feature type="transmembrane region" description="Helical" evidence="11">
    <location>
        <begin position="244"/>
        <end position="266"/>
    </location>
</feature>
<protein>
    <recommendedName>
        <fullName evidence="12">Major facilitator superfamily (MFS) profile domain-containing protein</fullName>
    </recommendedName>
</protein>
<dbReference type="PANTHER" id="PTHR23501:SF50">
    <property type="entry name" value="MFS SIDEROCHROME IRON TRANSPORTER MIRB (AFU_ORTHOLOGUE AFUA_3G03640)-RELATED"/>
    <property type="match status" value="1"/>
</dbReference>
<accession>A0AAQ3RBW2</accession>
<feature type="transmembrane region" description="Helical" evidence="11">
    <location>
        <begin position="461"/>
        <end position="487"/>
    </location>
</feature>
<dbReference type="InterPro" id="IPR036259">
    <property type="entry name" value="MFS_trans_sf"/>
</dbReference>
<name>A0AAQ3RBW2_9PEZI</name>
<evidence type="ECO:0000256" key="9">
    <source>
        <dbReference type="ARBA" id="ARBA00023136"/>
    </source>
</evidence>
<feature type="region of interest" description="Disordered" evidence="10">
    <location>
        <begin position="15"/>
        <end position="73"/>
    </location>
</feature>
<dbReference type="Pfam" id="PF07690">
    <property type="entry name" value="MFS_1"/>
    <property type="match status" value="1"/>
</dbReference>
<feature type="transmembrane region" description="Helical" evidence="11">
    <location>
        <begin position="576"/>
        <end position="593"/>
    </location>
</feature>
<evidence type="ECO:0000256" key="4">
    <source>
        <dbReference type="ARBA" id="ARBA00022496"/>
    </source>
</evidence>
<evidence type="ECO:0000313" key="14">
    <source>
        <dbReference type="Proteomes" id="UP001303373"/>
    </source>
</evidence>
<sequence length="610" mass="66579">MAGFSKLRPFFQRQATTDVTDTKTESSHDDETAATNGLGDGEKRQPNEGVAAPASILSSHGPSDDRPTEGAQQGVQDIEAITLTWSRSAMIMVYINMWFLYLVHGFASDIQGSLNPYVTSVWADHSILTVVNVVANAATAATYIPMSKIMDVWGRADGFLLMTAVSTLGLVLMAVSTNLPTYCAANVFYTVGLGGQTYCVDVITADSSKLKNRGLAYAFTSSPYIITAFAGPAAAQAFYDHVSWQWGFGSFAIILPIMSMPMYYILKTALRNAKKDGLETKVETGRTIGQKALFYFLEFDLTGVVVFSVGLTVFLIPFIIADSAPNGWATGYIIAMIVIGLVMLFIFVAHEYYIAPAPMLKFAFLTNRTVLGACLLDATYQIAYYCWNSYFTSFLQVVNDVSITSAGQIDNIFDIVSGVLLLFVGVLISRTGRFKWLLYIAVPLYIFSQGLMIYFRKPNQAVGYLIMCQVFISVGGSVFIIIEQLAILAAVDHQHVASVLALLNVVGTVGGAMGSTICGSIWTNTFGPYLQAHLPADAMSNYDLIYEDLTTQLSYEVGSPTRIVIQQAYGYGQTRMLAVGTGIMALALIWMMMMENLDLKSLKQVKGVLF</sequence>
<dbReference type="GO" id="GO:0010106">
    <property type="term" value="P:cellular response to iron ion starvation"/>
    <property type="evidence" value="ECO:0007669"/>
    <property type="project" value="UniProtKB-ARBA"/>
</dbReference>
<feature type="transmembrane region" description="Helical" evidence="11">
    <location>
        <begin position="293"/>
        <end position="321"/>
    </location>
</feature>
<keyword evidence="7" id="KW-0408">Iron</keyword>
<feature type="compositionally biased region" description="Basic and acidic residues" evidence="10">
    <location>
        <begin position="20"/>
        <end position="31"/>
    </location>
</feature>
<reference evidence="13 14" key="1">
    <citation type="submission" date="2023-11" db="EMBL/GenBank/DDBJ databases">
        <title>An acidophilic fungus is an integral part of prey digestion in a carnivorous sundew plant.</title>
        <authorList>
            <person name="Tsai I.J."/>
        </authorList>
    </citation>
    <scope>NUCLEOTIDE SEQUENCE [LARGE SCALE GENOMIC DNA]</scope>
    <source>
        <strain evidence="13">169a</strain>
    </source>
</reference>
<dbReference type="InterPro" id="IPR020846">
    <property type="entry name" value="MFS_dom"/>
</dbReference>
<proteinExistence type="inferred from homology"/>
<evidence type="ECO:0000256" key="2">
    <source>
        <dbReference type="ARBA" id="ARBA00008335"/>
    </source>
</evidence>
<evidence type="ECO:0000256" key="3">
    <source>
        <dbReference type="ARBA" id="ARBA00022448"/>
    </source>
</evidence>
<dbReference type="SUPFAM" id="SSF103473">
    <property type="entry name" value="MFS general substrate transporter"/>
    <property type="match status" value="2"/>
</dbReference>
<evidence type="ECO:0000256" key="11">
    <source>
        <dbReference type="SAM" id="Phobius"/>
    </source>
</evidence>
<dbReference type="EMBL" id="CP138583">
    <property type="protein sequence ID" value="WPH00658.1"/>
    <property type="molecule type" value="Genomic_DNA"/>
</dbReference>
<keyword evidence="5 11" id="KW-0812">Transmembrane</keyword>
<evidence type="ECO:0000313" key="13">
    <source>
        <dbReference type="EMBL" id="WPH00658.1"/>
    </source>
</evidence>
<evidence type="ECO:0000256" key="6">
    <source>
        <dbReference type="ARBA" id="ARBA00022989"/>
    </source>
</evidence>
<dbReference type="AlphaFoldDB" id="A0AAQ3RBW2"/>
<evidence type="ECO:0000256" key="8">
    <source>
        <dbReference type="ARBA" id="ARBA00023065"/>
    </source>
</evidence>
<feature type="transmembrane region" description="Helical" evidence="11">
    <location>
        <begin position="327"/>
        <end position="349"/>
    </location>
</feature>
<gene>
    <name evidence="13" type="ORF">R9X50_00348800</name>
</gene>
<organism evidence="13 14">
    <name type="scientific">Acrodontium crateriforme</name>
    <dbReference type="NCBI Taxonomy" id="150365"/>
    <lineage>
        <taxon>Eukaryota</taxon>
        <taxon>Fungi</taxon>
        <taxon>Dikarya</taxon>
        <taxon>Ascomycota</taxon>
        <taxon>Pezizomycotina</taxon>
        <taxon>Dothideomycetes</taxon>
        <taxon>Dothideomycetidae</taxon>
        <taxon>Mycosphaerellales</taxon>
        <taxon>Teratosphaeriaceae</taxon>
        <taxon>Acrodontium</taxon>
    </lineage>
</organism>
<feature type="transmembrane region" description="Helical" evidence="11">
    <location>
        <begin position="89"/>
        <end position="107"/>
    </location>
</feature>
<feature type="transmembrane region" description="Helical" evidence="11">
    <location>
        <begin position="436"/>
        <end position="455"/>
    </location>
</feature>
<feature type="transmembrane region" description="Helical" evidence="11">
    <location>
        <begin position="158"/>
        <end position="175"/>
    </location>
</feature>
<dbReference type="Proteomes" id="UP001303373">
    <property type="component" value="Chromosome 4"/>
</dbReference>
<keyword evidence="6 11" id="KW-1133">Transmembrane helix</keyword>
<feature type="transmembrane region" description="Helical" evidence="11">
    <location>
        <begin position="215"/>
        <end position="238"/>
    </location>
</feature>
<feature type="domain" description="Major facilitator superfamily (MFS) profile" evidence="12">
    <location>
        <begin position="93"/>
        <end position="597"/>
    </location>
</feature>
<evidence type="ECO:0000256" key="5">
    <source>
        <dbReference type="ARBA" id="ARBA00022692"/>
    </source>
</evidence>
<evidence type="ECO:0000256" key="1">
    <source>
        <dbReference type="ARBA" id="ARBA00004141"/>
    </source>
</evidence>
<comment type="subcellular location">
    <subcellularLocation>
        <location evidence="1">Membrane</location>
        <topology evidence="1">Multi-pass membrane protein</topology>
    </subcellularLocation>
</comment>
<dbReference type="PANTHER" id="PTHR23501">
    <property type="entry name" value="MAJOR FACILITATOR SUPERFAMILY"/>
    <property type="match status" value="1"/>
</dbReference>
<keyword evidence="9 11" id="KW-0472">Membrane</keyword>
<keyword evidence="14" id="KW-1185">Reference proteome</keyword>
<feature type="transmembrane region" description="Helical" evidence="11">
    <location>
        <begin position="370"/>
        <end position="391"/>
    </location>
</feature>
<keyword evidence="8" id="KW-0406">Ion transport</keyword>
<dbReference type="InterPro" id="IPR011701">
    <property type="entry name" value="MFS"/>
</dbReference>
<keyword evidence="3" id="KW-0813">Transport</keyword>
<evidence type="ECO:0000256" key="10">
    <source>
        <dbReference type="SAM" id="MobiDB-lite"/>
    </source>
</evidence>
<dbReference type="GO" id="GO:0022857">
    <property type="term" value="F:transmembrane transporter activity"/>
    <property type="evidence" value="ECO:0007669"/>
    <property type="project" value="InterPro"/>
</dbReference>
<dbReference type="GO" id="GO:0005886">
    <property type="term" value="C:plasma membrane"/>
    <property type="evidence" value="ECO:0007669"/>
    <property type="project" value="TreeGrafter"/>
</dbReference>
<dbReference type="FunFam" id="1.20.1250.20:FF:000302">
    <property type="entry name" value="MFS siderochrome iron transporter MirB"/>
    <property type="match status" value="1"/>
</dbReference>
<comment type="similarity">
    <text evidence="2">Belongs to the major facilitator superfamily.</text>
</comment>
<keyword evidence="4" id="KW-0410">Iron transport</keyword>
<dbReference type="GO" id="GO:0006826">
    <property type="term" value="P:iron ion transport"/>
    <property type="evidence" value="ECO:0007669"/>
    <property type="project" value="UniProtKB-KW"/>
</dbReference>
<dbReference type="FunFam" id="1.20.1250.20:FF:000284">
    <property type="entry name" value="Siderophore iron transporter mirB"/>
    <property type="match status" value="1"/>
</dbReference>